<keyword evidence="8" id="KW-1185">Reference proteome</keyword>
<dbReference type="PANTHER" id="PTHR43133">
    <property type="entry name" value="RNA POLYMERASE ECF-TYPE SIGMA FACTO"/>
    <property type="match status" value="1"/>
</dbReference>
<evidence type="ECO:0000256" key="3">
    <source>
        <dbReference type="ARBA" id="ARBA00023082"/>
    </source>
</evidence>
<dbReference type="EMBL" id="CP050831">
    <property type="protein sequence ID" value="QIU93275.1"/>
    <property type="molecule type" value="Genomic_DNA"/>
</dbReference>
<keyword evidence="4" id="KW-0804">Transcription</keyword>
<evidence type="ECO:0000259" key="5">
    <source>
        <dbReference type="Pfam" id="PF04542"/>
    </source>
</evidence>
<evidence type="ECO:0000256" key="2">
    <source>
        <dbReference type="ARBA" id="ARBA00023015"/>
    </source>
</evidence>
<dbReference type="GO" id="GO:0003677">
    <property type="term" value="F:DNA binding"/>
    <property type="evidence" value="ECO:0007669"/>
    <property type="project" value="InterPro"/>
</dbReference>
<dbReference type="SUPFAM" id="SSF88946">
    <property type="entry name" value="Sigma2 domain of RNA polymerase sigma factors"/>
    <property type="match status" value="1"/>
</dbReference>
<proteinExistence type="inferred from homology"/>
<evidence type="ECO:0000313" key="8">
    <source>
        <dbReference type="Proteomes" id="UP000501780"/>
    </source>
</evidence>
<evidence type="ECO:0000256" key="4">
    <source>
        <dbReference type="ARBA" id="ARBA00023163"/>
    </source>
</evidence>
<dbReference type="GO" id="GO:0006352">
    <property type="term" value="P:DNA-templated transcription initiation"/>
    <property type="evidence" value="ECO:0007669"/>
    <property type="project" value="InterPro"/>
</dbReference>
<dbReference type="InterPro" id="IPR007627">
    <property type="entry name" value="RNA_pol_sigma70_r2"/>
</dbReference>
<feature type="domain" description="RNA polymerase sigma-70 region 2" evidence="5">
    <location>
        <begin position="15"/>
        <end position="78"/>
    </location>
</feature>
<dbReference type="RefSeq" id="WP_167960264.1">
    <property type="nucleotide sequence ID" value="NZ_CP050831.1"/>
</dbReference>
<feature type="domain" description="RNA polymerase sigma factor 70 region 4 type 2" evidence="6">
    <location>
        <begin position="112"/>
        <end position="161"/>
    </location>
</feature>
<dbReference type="InterPro" id="IPR039425">
    <property type="entry name" value="RNA_pol_sigma-70-like"/>
</dbReference>
<dbReference type="Proteomes" id="UP000501780">
    <property type="component" value="Chromosome"/>
</dbReference>
<dbReference type="CDD" id="cd06171">
    <property type="entry name" value="Sigma70_r4"/>
    <property type="match status" value="1"/>
</dbReference>
<dbReference type="SUPFAM" id="SSF88659">
    <property type="entry name" value="Sigma3 and sigma4 domains of RNA polymerase sigma factors"/>
    <property type="match status" value="1"/>
</dbReference>
<keyword evidence="2" id="KW-0805">Transcription regulation</keyword>
<name>A0A6H0KJ18_9BACE</name>
<dbReference type="InterPro" id="IPR036388">
    <property type="entry name" value="WH-like_DNA-bd_sf"/>
</dbReference>
<dbReference type="GO" id="GO:0016987">
    <property type="term" value="F:sigma factor activity"/>
    <property type="evidence" value="ECO:0007669"/>
    <property type="project" value="UniProtKB-KW"/>
</dbReference>
<dbReference type="NCBIfam" id="TIGR02937">
    <property type="entry name" value="sigma70-ECF"/>
    <property type="match status" value="1"/>
</dbReference>
<dbReference type="InterPro" id="IPR014327">
    <property type="entry name" value="RNA_pol_sigma70_bacteroid"/>
</dbReference>
<dbReference type="PANTHER" id="PTHR43133:SF46">
    <property type="entry name" value="RNA POLYMERASE SIGMA-70 FACTOR ECF SUBFAMILY"/>
    <property type="match status" value="1"/>
</dbReference>
<protein>
    <submittedName>
        <fullName evidence="7">RNA polymerase sigma-70 factor</fullName>
    </submittedName>
</protein>
<gene>
    <name evidence="7" type="ORF">BacF7301_03535</name>
</gene>
<reference evidence="7 8" key="1">
    <citation type="submission" date="2020-03" db="EMBL/GenBank/DDBJ databases">
        <title>Genomic analysis of Bacteroides faecium CBA7301.</title>
        <authorList>
            <person name="Kim J."/>
            <person name="Roh S.W."/>
        </authorList>
    </citation>
    <scope>NUCLEOTIDE SEQUENCE [LARGE SCALE GENOMIC DNA]</scope>
    <source>
        <strain evidence="7 8">CBA7301</strain>
    </source>
</reference>
<evidence type="ECO:0000256" key="1">
    <source>
        <dbReference type="ARBA" id="ARBA00010641"/>
    </source>
</evidence>
<dbReference type="InterPro" id="IPR013325">
    <property type="entry name" value="RNA_pol_sigma_r2"/>
</dbReference>
<keyword evidence="3" id="KW-0731">Sigma factor</keyword>
<comment type="similarity">
    <text evidence="1">Belongs to the sigma-70 factor family. ECF subfamily.</text>
</comment>
<evidence type="ECO:0000313" key="7">
    <source>
        <dbReference type="EMBL" id="QIU93275.1"/>
    </source>
</evidence>
<dbReference type="Pfam" id="PF04542">
    <property type="entry name" value="Sigma70_r2"/>
    <property type="match status" value="1"/>
</dbReference>
<sequence length="169" mass="19760">MTYSKEKKYKDFEALFRANYTRLYFYAFNLVNDQECAEDIVGDTFSYLWENYDTVVGDVSPLPLLYSLVRNSCIDHLRHCDVKSRYASNISQNAEQWEENSDDEEHQERISQVMSAINQLPPQTRKVFEACFLHGKKYKEAAEEMGITVNTVKTLISRALSFVRNKTEK</sequence>
<dbReference type="InterPro" id="IPR013324">
    <property type="entry name" value="RNA_pol_sigma_r3/r4-like"/>
</dbReference>
<dbReference type="Gene3D" id="1.10.1740.10">
    <property type="match status" value="1"/>
</dbReference>
<dbReference type="InterPro" id="IPR014284">
    <property type="entry name" value="RNA_pol_sigma-70_dom"/>
</dbReference>
<dbReference type="Pfam" id="PF08281">
    <property type="entry name" value="Sigma70_r4_2"/>
    <property type="match status" value="1"/>
</dbReference>
<dbReference type="Gene3D" id="1.10.10.10">
    <property type="entry name" value="Winged helix-like DNA-binding domain superfamily/Winged helix DNA-binding domain"/>
    <property type="match status" value="1"/>
</dbReference>
<dbReference type="KEGG" id="bfc:BacF7301_03535"/>
<organism evidence="7 8">
    <name type="scientific">Bacteroides faecium</name>
    <dbReference type="NCBI Taxonomy" id="2715212"/>
    <lineage>
        <taxon>Bacteria</taxon>
        <taxon>Pseudomonadati</taxon>
        <taxon>Bacteroidota</taxon>
        <taxon>Bacteroidia</taxon>
        <taxon>Bacteroidales</taxon>
        <taxon>Bacteroidaceae</taxon>
        <taxon>Bacteroides</taxon>
    </lineage>
</organism>
<accession>A0A6H0KJ18</accession>
<evidence type="ECO:0000259" key="6">
    <source>
        <dbReference type="Pfam" id="PF08281"/>
    </source>
</evidence>
<dbReference type="NCBIfam" id="TIGR02985">
    <property type="entry name" value="Sig70_bacteroi1"/>
    <property type="match status" value="1"/>
</dbReference>
<dbReference type="AlphaFoldDB" id="A0A6H0KJ18"/>
<dbReference type="InterPro" id="IPR013249">
    <property type="entry name" value="RNA_pol_sigma70_r4_t2"/>
</dbReference>